<evidence type="ECO:0000256" key="1">
    <source>
        <dbReference type="SAM" id="MobiDB-lite"/>
    </source>
</evidence>
<evidence type="ECO:0000313" key="5">
    <source>
        <dbReference type="Proteomes" id="UP000076603"/>
    </source>
</evidence>
<evidence type="ECO:0000259" key="3">
    <source>
        <dbReference type="Pfam" id="PF14285"/>
    </source>
</evidence>
<dbReference type="OrthoDB" id="1935981at2"/>
<sequence length="342" mass="37955">MKDNMKDFRETSNTFLKDIYVTEDLKRKTLEKCTDKRVLKMSPLIASTVSAALLISTFGIYNYFLHKPTIANNSANNSINHEYKNSVYNNDSKDPTKISETQNLDSSKSVALNNEPNTGNENSAVHSKNSDTSVVTKDANTAIEALNDSSLSRADNSQNISIPQNEDSNISATNSNVDVVSQNTNNTTKSSDNILQNKMNNEQNKDMYLSSEVPTASVSLPESLNMASAEKYFGSDILLPTSIPEGFNLTAISIPDDKLKCVKLNYNSNTTYFEILQNKNLSKLQGDKIIYIKDNKAYVTSTKDDQSNIVTTKITWMMNNIEYSLCGNLPENSLINIAKSIN</sequence>
<dbReference type="RefSeq" id="WP_066626934.1">
    <property type="nucleotide sequence ID" value="NZ_FQXL01000011.1"/>
</dbReference>
<feature type="domain" description="DUF4367" evidence="3">
    <location>
        <begin position="240"/>
        <end position="341"/>
    </location>
</feature>
<organism evidence="4 5">
    <name type="scientific">Clostridium magnum DSM 2767</name>
    <dbReference type="NCBI Taxonomy" id="1121326"/>
    <lineage>
        <taxon>Bacteria</taxon>
        <taxon>Bacillati</taxon>
        <taxon>Bacillota</taxon>
        <taxon>Clostridia</taxon>
        <taxon>Eubacteriales</taxon>
        <taxon>Clostridiaceae</taxon>
        <taxon>Clostridium</taxon>
    </lineage>
</organism>
<gene>
    <name evidence="4" type="ORF">CLMAG_43830</name>
</gene>
<feature type="region of interest" description="Disordered" evidence="1">
    <location>
        <begin position="148"/>
        <end position="171"/>
    </location>
</feature>
<reference evidence="4 5" key="1">
    <citation type="submission" date="2016-04" db="EMBL/GenBank/DDBJ databases">
        <title>Genome sequence of Clostridium magnum DSM 2767.</title>
        <authorList>
            <person name="Poehlein A."/>
            <person name="Uhlig R."/>
            <person name="Fischer R."/>
            <person name="Bahl H."/>
            <person name="Daniel R."/>
        </authorList>
    </citation>
    <scope>NUCLEOTIDE SEQUENCE [LARGE SCALE GENOMIC DNA]</scope>
    <source>
        <strain evidence="4 5">DSM 2767</strain>
    </source>
</reference>
<evidence type="ECO:0000313" key="4">
    <source>
        <dbReference type="EMBL" id="KZL90611.1"/>
    </source>
</evidence>
<proteinExistence type="predicted"/>
<accession>A0A162S053</accession>
<dbReference type="InterPro" id="IPR025377">
    <property type="entry name" value="DUF4367"/>
</dbReference>
<name>A0A162S053_9CLOT</name>
<keyword evidence="2" id="KW-1133">Transmembrane helix</keyword>
<dbReference type="EMBL" id="LWAE01000005">
    <property type="protein sequence ID" value="KZL90611.1"/>
    <property type="molecule type" value="Genomic_DNA"/>
</dbReference>
<keyword evidence="2" id="KW-0812">Transmembrane</keyword>
<protein>
    <recommendedName>
        <fullName evidence="3">DUF4367 domain-containing protein</fullName>
    </recommendedName>
</protein>
<dbReference type="Proteomes" id="UP000076603">
    <property type="component" value="Unassembled WGS sequence"/>
</dbReference>
<dbReference type="AlphaFoldDB" id="A0A162S053"/>
<feature type="transmembrane region" description="Helical" evidence="2">
    <location>
        <begin position="44"/>
        <end position="64"/>
    </location>
</feature>
<dbReference type="STRING" id="1121326.CLMAG_43830"/>
<evidence type="ECO:0000256" key="2">
    <source>
        <dbReference type="SAM" id="Phobius"/>
    </source>
</evidence>
<feature type="compositionally biased region" description="Polar residues" evidence="1">
    <location>
        <begin position="98"/>
        <end position="134"/>
    </location>
</feature>
<keyword evidence="5" id="KW-1185">Reference proteome</keyword>
<keyword evidence="2" id="KW-0472">Membrane</keyword>
<feature type="region of interest" description="Disordered" evidence="1">
    <location>
        <begin position="90"/>
        <end position="134"/>
    </location>
</feature>
<dbReference type="PATRIC" id="fig|1121326.3.peg.4448"/>
<comment type="caution">
    <text evidence="4">The sequence shown here is derived from an EMBL/GenBank/DDBJ whole genome shotgun (WGS) entry which is preliminary data.</text>
</comment>
<dbReference type="Pfam" id="PF14285">
    <property type="entry name" value="DUF4367"/>
    <property type="match status" value="1"/>
</dbReference>